<dbReference type="GO" id="GO:0005886">
    <property type="term" value="C:plasma membrane"/>
    <property type="evidence" value="ECO:0007669"/>
    <property type="project" value="UniProtKB-SubCell"/>
</dbReference>
<evidence type="ECO:0000256" key="1">
    <source>
        <dbReference type="ARBA" id="ARBA00004141"/>
    </source>
</evidence>
<keyword evidence="3 5" id="KW-1133">Transmembrane helix</keyword>
<dbReference type="InterPro" id="IPR002781">
    <property type="entry name" value="TM_pro_TauE-like"/>
</dbReference>
<keyword evidence="7" id="KW-1185">Reference proteome</keyword>
<feature type="transmembrane region" description="Helical" evidence="5">
    <location>
        <begin position="48"/>
        <end position="69"/>
    </location>
</feature>
<evidence type="ECO:0000256" key="3">
    <source>
        <dbReference type="ARBA" id="ARBA00022989"/>
    </source>
</evidence>
<feature type="transmembrane region" description="Helical" evidence="5">
    <location>
        <begin position="214"/>
        <end position="232"/>
    </location>
</feature>
<accession>A0A0H4JC21</accession>
<evidence type="ECO:0000256" key="4">
    <source>
        <dbReference type="ARBA" id="ARBA00023136"/>
    </source>
</evidence>
<name>A0A0H4JC21_9PROT</name>
<feature type="transmembrane region" description="Helical" evidence="5">
    <location>
        <begin position="172"/>
        <end position="194"/>
    </location>
</feature>
<keyword evidence="5" id="KW-1003">Cell membrane</keyword>
<keyword evidence="2 5" id="KW-0812">Transmembrane</keyword>
<evidence type="ECO:0000313" key="6">
    <source>
        <dbReference type="EMBL" id="AKO66042.1"/>
    </source>
</evidence>
<reference evidence="6 7" key="1">
    <citation type="submission" date="2015-03" db="EMBL/GenBank/DDBJ databases">
        <title>Comparative analysis of the OM43 clade including a novel species from Red Sea uncovers genomic and metabolic diversity among marine methylotrophs.</title>
        <authorList>
            <person name="Jimenez-Infante F."/>
            <person name="Ngugi D.K."/>
            <person name="Vinu M."/>
            <person name="Alam I."/>
            <person name="Kamau A."/>
            <person name="Blom J."/>
            <person name="Bajic V.B."/>
            <person name="Stingl U."/>
        </authorList>
    </citation>
    <scope>NUCLEOTIDE SEQUENCE [LARGE SCALE GENOMIC DNA]</scope>
    <source>
        <strain evidence="6 7">MBRSH7</strain>
    </source>
</reference>
<dbReference type="AlphaFoldDB" id="A0A0H4JC21"/>
<dbReference type="PANTHER" id="PTHR43483:SF3">
    <property type="entry name" value="MEMBRANE TRANSPORTER PROTEIN HI_0806-RELATED"/>
    <property type="match status" value="1"/>
</dbReference>
<protein>
    <recommendedName>
        <fullName evidence="5">Probable membrane transporter protein</fullName>
    </recommendedName>
</protein>
<feature type="transmembrane region" description="Helical" evidence="5">
    <location>
        <begin position="140"/>
        <end position="160"/>
    </location>
</feature>
<feature type="transmembrane region" description="Helical" evidence="5">
    <location>
        <begin position="244"/>
        <end position="262"/>
    </location>
</feature>
<evidence type="ECO:0000313" key="7">
    <source>
        <dbReference type="Proteomes" id="UP000066549"/>
    </source>
</evidence>
<keyword evidence="4 5" id="KW-0472">Membrane</keyword>
<dbReference type="Pfam" id="PF01925">
    <property type="entry name" value="TauE"/>
    <property type="match status" value="1"/>
</dbReference>
<gene>
    <name evidence="6" type="ORF">VI33_04880</name>
</gene>
<feature type="transmembrane region" description="Helical" evidence="5">
    <location>
        <begin position="12"/>
        <end position="36"/>
    </location>
</feature>
<organism evidence="6 7">
    <name type="scientific">Methylophilales bacterium MBRS-H7</name>
    <dbReference type="NCBI Taxonomy" id="1623450"/>
    <lineage>
        <taxon>Bacteria</taxon>
        <taxon>Pseudomonadati</taxon>
        <taxon>Pseudomonadota</taxon>
        <taxon>Betaproteobacteria</taxon>
        <taxon>Nitrosomonadales</taxon>
        <taxon>OM43 clade</taxon>
    </lineage>
</organism>
<evidence type="ECO:0000256" key="5">
    <source>
        <dbReference type="RuleBase" id="RU363041"/>
    </source>
</evidence>
<dbReference type="EMBL" id="CP011002">
    <property type="protein sequence ID" value="AKO66042.1"/>
    <property type="molecule type" value="Genomic_DNA"/>
</dbReference>
<dbReference type="Proteomes" id="UP000066549">
    <property type="component" value="Chromosome"/>
</dbReference>
<sequence length="264" mass="29053">MIEILILCSTGIVVGFLAGLFGIGGGLIIVPIVTFLMIHFNDLPSADAYAYGIGSSMLSIIFTGSMATIFHIKNNNFNFSYISNIIGYLFFGSLIGSYIIFFANFSFLKYFFIFYCFFSALKLLNRANLNFLYSLPLKPISFIFGALSSIVGIGGGTLFVPYLEAKKIDIKLAISSSSLLGVVIGIGTLLGFVSQKLILETTPLLNSFFDYGNIYIKSFIFLTLPSIFTIFISTKLLVSLNQNIIKKLFAYLLICIGLISLFNL</sequence>
<dbReference type="OrthoDB" id="457670at2"/>
<feature type="transmembrane region" description="Helical" evidence="5">
    <location>
        <begin position="110"/>
        <end position="128"/>
    </location>
</feature>
<feature type="transmembrane region" description="Helical" evidence="5">
    <location>
        <begin position="81"/>
        <end position="103"/>
    </location>
</feature>
<comment type="similarity">
    <text evidence="5">Belongs to the 4-toluene sulfonate uptake permease (TSUP) (TC 2.A.102) family.</text>
</comment>
<evidence type="ECO:0000256" key="2">
    <source>
        <dbReference type="ARBA" id="ARBA00022692"/>
    </source>
</evidence>
<dbReference type="PANTHER" id="PTHR43483">
    <property type="entry name" value="MEMBRANE TRANSPORTER PROTEIN HI_0806-RELATED"/>
    <property type="match status" value="1"/>
</dbReference>
<comment type="subcellular location">
    <subcellularLocation>
        <location evidence="5">Cell membrane</location>
        <topology evidence="5">Multi-pass membrane protein</topology>
    </subcellularLocation>
    <subcellularLocation>
        <location evidence="1">Membrane</location>
        <topology evidence="1">Multi-pass membrane protein</topology>
    </subcellularLocation>
</comment>
<proteinExistence type="inferred from homology"/>